<dbReference type="CDD" id="cd00093">
    <property type="entry name" value="HTH_XRE"/>
    <property type="match status" value="1"/>
</dbReference>
<dbReference type="GO" id="GO:0003677">
    <property type="term" value="F:DNA binding"/>
    <property type="evidence" value="ECO:0007669"/>
    <property type="project" value="InterPro"/>
</dbReference>
<dbReference type="AlphaFoldDB" id="A0A841FQE6"/>
<dbReference type="PROSITE" id="PS50943">
    <property type="entry name" value="HTH_CROC1"/>
    <property type="match status" value="1"/>
</dbReference>
<evidence type="ECO:0000313" key="2">
    <source>
        <dbReference type="EMBL" id="MBB6039511.1"/>
    </source>
</evidence>
<comment type="caution">
    <text evidence="2">The sequence shown here is derived from an EMBL/GenBank/DDBJ whole genome shotgun (WGS) entry which is preliminary data.</text>
</comment>
<feature type="domain" description="HTH cro/C1-type" evidence="1">
    <location>
        <begin position="23"/>
        <end position="78"/>
    </location>
</feature>
<keyword evidence="3" id="KW-1185">Reference proteome</keyword>
<name>A0A841FQE6_9ACTN</name>
<dbReference type="EMBL" id="JACHGT010000023">
    <property type="protein sequence ID" value="MBB6039511.1"/>
    <property type="molecule type" value="Genomic_DNA"/>
</dbReference>
<dbReference type="InterPro" id="IPR001387">
    <property type="entry name" value="Cro/C1-type_HTH"/>
</dbReference>
<reference evidence="2 3" key="1">
    <citation type="submission" date="2020-08" db="EMBL/GenBank/DDBJ databases">
        <title>Genomic Encyclopedia of Type Strains, Phase IV (KMG-IV): sequencing the most valuable type-strain genomes for metagenomic binning, comparative biology and taxonomic classification.</title>
        <authorList>
            <person name="Goeker M."/>
        </authorList>
    </citation>
    <scope>NUCLEOTIDE SEQUENCE [LARGE SCALE GENOMIC DNA]</scope>
    <source>
        <strain evidence="2 3">YIM 65646</strain>
    </source>
</reference>
<dbReference type="SUPFAM" id="SSF47413">
    <property type="entry name" value="lambda repressor-like DNA-binding domains"/>
    <property type="match status" value="1"/>
</dbReference>
<protein>
    <submittedName>
        <fullName evidence="2">Transcriptional regulator with XRE-family HTH domain</fullName>
    </submittedName>
</protein>
<dbReference type="InterPro" id="IPR010982">
    <property type="entry name" value="Lambda_DNA-bd_dom_sf"/>
</dbReference>
<evidence type="ECO:0000259" key="1">
    <source>
        <dbReference type="PROSITE" id="PS50943"/>
    </source>
</evidence>
<evidence type="ECO:0000313" key="3">
    <source>
        <dbReference type="Proteomes" id="UP000548476"/>
    </source>
</evidence>
<dbReference type="Pfam" id="PF13560">
    <property type="entry name" value="HTH_31"/>
    <property type="match status" value="1"/>
</dbReference>
<sequence length="368" mass="39885">MLWLWTSVAAKAAIATGNLAAILRTYRTLSGVTQKALADALGYDVTYISALENERRHITSVSDLRRIADHLGLPRHILGITDPHDADYQAMLQFGESTLRLAIIARGAGKPAEAINELWPLIVLLEARLAEGQAEHAVLDLLARARAQLGVFLGDVLPKERLATATRWTGRALHITSRLDDQNLHAYALRVHGNELRKAGNETAALTRLQHAAAIASDDERPAALVQLARAAAEVGHAQLFVDTLINAHRLCDVLAPTPLFNPTVLTEVQLRGLMRTDRTIEAINLVSTEAASAHLVAPQWRIIERITTGEVLLAAGDASHAVHVLKAALSSAEVHRLPQQIQRIARLVEGTHEQLADAAAGALARLR</sequence>
<dbReference type="Proteomes" id="UP000548476">
    <property type="component" value="Unassembled WGS sequence"/>
</dbReference>
<proteinExistence type="predicted"/>
<dbReference type="SMART" id="SM00530">
    <property type="entry name" value="HTH_XRE"/>
    <property type="match status" value="1"/>
</dbReference>
<accession>A0A841FQE6</accession>
<dbReference type="RefSeq" id="WP_239122354.1">
    <property type="nucleotide sequence ID" value="NZ_BONT01000089.1"/>
</dbReference>
<gene>
    <name evidence="2" type="ORF">HNR73_007408</name>
</gene>
<dbReference type="Gene3D" id="1.10.260.40">
    <property type="entry name" value="lambda repressor-like DNA-binding domains"/>
    <property type="match status" value="1"/>
</dbReference>
<organism evidence="2 3">
    <name type="scientific">Phytomonospora endophytica</name>
    <dbReference type="NCBI Taxonomy" id="714109"/>
    <lineage>
        <taxon>Bacteria</taxon>
        <taxon>Bacillati</taxon>
        <taxon>Actinomycetota</taxon>
        <taxon>Actinomycetes</taxon>
        <taxon>Micromonosporales</taxon>
        <taxon>Micromonosporaceae</taxon>
        <taxon>Phytomonospora</taxon>
    </lineage>
</organism>